<keyword evidence="3" id="KW-0106">Calcium</keyword>
<dbReference type="InterPro" id="IPR018247">
    <property type="entry name" value="EF_Hand_1_Ca_BS"/>
</dbReference>
<dbReference type="OrthoDB" id="293868at2759"/>
<dbReference type="eggNOG" id="KOG4223">
    <property type="taxonomic scope" value="Eukaryota"/>
</dbReference>
<dbReference type="Pfam" id="PF13499">
    <property type="entry name" value="EF-hand_7"/>
    <property type="match status" value="1"/>
</dbReference>
<proteinExistence type="predicted"/>
<dbReference type="KEGG" id="bpg:Bathy17g00390"/>
<dbReference type="Gene3D" id="1.10.238.10">
    <property type="entry name" value="EF-hand"/>
    <property type="match status" value="3"/>
</dbReference>
<evidence type="ECO:0000256" key="2">
    <source>
        <dbReference type="ARBA" id="ARBA00022737"/>
    </source>
</evidence>
<evidence type="ECO:0000256" key="1">
    <source>
        <dbReference type="ARBA" id="ARBA00022723"/>
    </source>
</evidence>
<dbReference type="Pfam" id="PF13202">
    <property type="entry name" value="EF-hand_5"/>
    <property type="match status" value="2"/>
</dbReference>
<dbReference type="AlphaFoldDB" id="K8ER47"/>
<dbReference type="PROSITE" id="PS50222">
    <property type="entry name" value="EF_HAND_2"/>
    <property type="match status" value="2"/>
</dbReference>
<dbReference type="GO" id="GO:0005509">
    <property type="term" value="F:calcium ion binding"/>
    <property type="evidence" value="ECO:0007669"/>
    <property type="project" value="InterPro"/>
</dbReference>
<sequence length="364" mass="42705">MMMMQTTTKTTVEARRSFFSKTPAEETKKSNAQNHEHSFGGDVETHHRDDDASYDDDDEHNRWETNEDFDEDYHDYDRYHDFNVTKRLEEIFPVIDLDQNGIVSREELRIWHYAQARNHSENRAEHEFDVTDNDHDGFVTLKEYLEDDFDVDVTGNGTEKEMEEYNVRWIRNARKVFELTDTDKDGKLNRTEFFYFIHPEEGKRGSEIGKHLVAETIRDHDTNMDEKLNFTEFYESLFHQVDEVEEEPVGSDDKTNSNEEGSNNNDAYDESVMRVRALALFARLDKDKDGLVTSHELHADEASYKKLHPTNDDHARDQSGSLVDDADENKDGGLSLVEILKNKMMFYSTAMTSEDDYHDYHDEF</sequence>
<dbReference type="EMBL" id="FO082262">
    <property type="protein sequence ID" value="CCO20516.1"/>
    <property type="molecule type" value="Genomic_DNA"/>
</dbReference>
<dbReference type="InterPro" id="IPR011992">
    <property type="entry name" value="EF-hand-dom_pair"/>
</dbReference>
<dbReference type="RefSeq" id="XP_007508412.1">
    <property type="nucleotide sequence ID" value="XM_007508350.1"/>
</dbReference>
<feature type="compositionally biased region" description="Basic and acidic residues" evidence="4">
    <location>
        <begin position="302"/>
        <end position="317"/>
    </location>
</feature>
<dbReference type="PANTHER" id="PTHR10827:SF98">
    <property type="entry name" value="45 KDA CALCIUM-BINDING PROTEIN"/>
    <property type="match status" value="1"/>
</dbReference>
<accession>K8ER47</accession>
<dbReference type="PROSITE" id="PS00018">
    <property type="entry name" value="EF_HAND_1"/>
    <property type="match status" value="4"/>
</dbReference>
<dbReference type="Proteomes" id="UP000198341">
    <property type="component" value="Chromosome 17"/>
</dbReference>
<gene>
    <name evidence="6" type="ordered locus">Bathy17g00390</name>
</gene>
<dbReference type="SUPFAM" id="SSF47473">
    <property type="entry name" value="EF-hand"/>
    <property type="match status" value="2"/>
</dbReference>
<evidence type="ECO:0000313" key="6">
    <source>
        <dbReference type="EMBL" id="CCO20516.1"/>
    </source>
</evidence>
<keyword evidence="2" id="KW-0677">Repeat</keyword>
<evidence type="ECO:0000313" key="7">
    <source>
        <dbReference type="Proteomes" id="UP000198341"/>
    </source>
</evidence>
<organism evidence="6 7">
    <name type="scientific">Bathycoccus prasinos</name>
    <dbReference type="NCBI Taxonomy" id="41875"/>
    <lineage>
        <taxon>Eukaryota</taxon>
        <taxon>Viridiplantae</taxon>
        <taxon>Chlorophyta</taxon>
        <taxon>Mamiellophyceae</taxon>
        <taxon>Mamiellales</taxon>
        <taxon>Bathycoccaceae</taxon>
        <taxon>Bathycoccus</taxon>
    </lineage>
</organism>
<dbReference type="GeneID" id="19010933"/>
<evidence type="ECO:0000256" key="3">
    <source>
        <dbReference type="ARBA" id="ARBA00022837"/>
    </source>
</evidence>
<feature type="domain" description="EF-hand" evidence="5">
    <location>
        <begin position="168"/>
        <end position="203"/>
    </location>
</feature>
<dbReference type="STRING" id="41875.K8ER47"/>
<protein>
    <recommendedName>
        <fullName evidence="5">EF-hand domain-containing protein</fullName>
    </recommendedName>
</protein>
<feature type="region of interest" description="Disordered" evidence="4">
    <location>
        <begin position="1"/>
        <end position="63"/>
    </location>
</feature>
<dbReference type="InterPro" id="IPR002048">
    <property type="entry name" value="EF_hand_dom"/>
</dbReference>
<dbReference type="GO" id="GO:0005783">
    <property type="term" value="C:endoplasmic reticulum"/>
    <property type="evidence" value="ECO:0007669"/>
    <property type="project" value="TreeGrafter"/>
</dbReference>
<keyword evidence="7" id="KW-1185">Reference proteome</keyword>
<feature type="compositionally biased region" description="Low complexity" evidence="4">
    <location>
        <begin position="1"/>
        <end position="11"/>
    </location>
</feature>
<keyword evidence="1" id="KW-0479">Metal-binding</keyword>
<feature type="region of interest" description="Disordered" evidence="4">
    <location>
        <begin position="302"/>
        <end position="328"/>
    </location>
</feature>
<feature type="compositionally biased region" description="Basic and acidic residues" evidence="4">
    <location>
        <begin position="23"/>
        <end position="51"/>
    </location>
</feature>
<name>K8ER47_9CHLO</name>
<evidence type="ECO:0000259" key="5">
    <source>
        <dbReference type="PROSITE" id="PS50222"/>
    </source>
</evidence>
<dbReference type="SMART" id="SM00054">
    <property type="entry name" value="EFh"/>
    <property type="match status" value="5"/>
</dbReference>
<feature type="region of interest" description="Disordered" evidence="4">
    <location>
        <begin position="244"/>
        <end position="269"/>
    </location>
</feature>
<dbReference type="PANTHER" id="PTHR10827">
    <property type="entry name" value="RETICULOCALBIN"/>
    <property type="match status" value="1"/>
</dbReference>
<evidence type="ECO:0000256" key="4">
    <source>
        <dbReference type="SAM" id="MobiDB-lite"/>
    </source>
</evidence>
<reference evidence="6 7" key="1">
    <citation type="submission" date="2011-10" db="EMBL/GenBank/DDBJ databases">
        <authorList>
            <person name="Genoscope - CEA"/>
        </authorList>
    </citation>
    <scope>NUCLEOTIDE SEQUENCE [LARGE SCALE GENOMIC DNA]</scope>
    <source>
        <strain evidence="6 7">RCC 1105</strain>
    </source>
</reference>
<feature type="domain" description="EF-hand" evidence="5">
    <location>
        <begin position="83"/>
        <end position="118"/>
    </location>
</feature>